<gene>
    <name evidence="5" type="ORF">WMSIL1_LOCUS4654</name>
</gene>
<feature type="compositionally biased region" description="Low complexity" evidence="2">
    <location>
        <begin position="1195"/>
        <end position="1204"/>
    </location>
</feature>
<feature type="region of interest" description="Disordered" evidence="2">
    <location>
        <begin position="532"/>
        <end position="567"/>
    </location>
</feature>
<feature type="compositionally biased region" description="Polar residues" evidence="2">
    <location>
        <begin position="24"/>
        <end position="34"/>
    </location>
</feature>
<accession>A0A564YBR2</accession>
<feature type="region of interest" description="Disordered" evidence="2">
    <location>
        <begin position="1"/>
        <end position="63"/>
    </location>
</feature>
<feature type="compositionally biased region" description="Basic and acidic residues" evidence="2">
    <location>
        <begin position="672"/>
        <end position="700"/>
    </location>
</feature>
<evidence type="ECO:0008006" key="7">
    <source>
        <dbReference type="Google" id="ProtNLM"/>
    </source>
</evidence>
<feature type="compositionally biased region" description="Low complexity" evidence="2">
    <location>
        <begin position="1131"/>
        <end position="1167"/>
    </location>
</feature>
<dbReference type="InterPro" id="IPR043151">
    <property type="entry name" value="BAH_sf"/>
</dbReference>
<protein>
    <recommendedName>
        <fullName evidence="7">BAH domain-containing protein</fullName>
    </recommendedName>
</protein>
<evidence type="ECO:0000256" key="2">
    <source>
        <dbReference type="SAM" id="MobiDB-lite"/>
    </source>
</evidence>
<evidence type="ECO:0000259" key="4">
    <source>
        <dbReference type="PROSITE" id="PS51156"/>
    </source>
</evidence>
<evidence type="ECO:0000256" key="1">
    <source>
        <dbReference type="ARBA" id="ARBA00023242"/>
    </source>
</evidence>
<feature type="compositionally biased region" description="Pro residues" evidence="2">
    <location>
        <begin position="1060"/>
        <end position="1074"/>
    </location>
</feature>
<keyword evidence="6" id="KW-1185">Reference proteome</keyword>
<evidence type="ECO:0000313" key="6">
    <source>
        <dbReference type="Proteomes" id="UP000321570"/>
    </source>
</evidence>
<feature type="compositionally biased region" description="Pro residues" evidence="2">
    <location>
        <begin position="924"/>
        <end position="937"/>
    </location>
</feature>
<feature type="domain" description="BAH" evidence="3">
    <location>
        <begin position="70"/>
        <end position="203"/>
    </location>
</feature>
<feature type="region of interest" description="Disordered" evidence="2">
    <location>
        <begin position="416"/>
        <end position="497"/>
    </location>
</feature>
<name>A0A564YBR2_HYMDI</name>
<feature type="compositionally biased region" description="Low complexity" evidence="2">
    <location>
        <begin position="442"/>
        <end position="452"/>
    </location>
</feature>
<feature type="region of interest" description="Disordered" evidence="2">
    <location>
        <begin position="750"/>
        <end position="780"/>
    </location>
</feature>
<feature type="region of interest" description="Disordered" evidence="2">
    <location>
        <begin position="246"/>
        <end position="278"/>
    </location>
</feature>
<feature type="region of interest" description="Disordered" evidence="2">
    <location>
        <begin position="1039"/>
        <end position="1167"/>
    </location>
</feature>
<evidence type="ECO:0000259" key="3">
    <source>
        <dbReference type="PROSITE" id="PS51038"/>
    </source>
</evidence>
<feature type="region of interest" description="Disordered" evidence="2">
    <location>
        <begin position="669"/>
        <end position="703"/>
    </location>
</feature>
<evidence type="ECO:0000313" key="5">
    <source>
        <dbReference type="EMBL" id="VUZ44419.1"/>
    </source>
</evidence>
<feature type="domain" description="ELM2" evidence="4">
    <location>
        <begin position="248"/>
        <end position="373"/>
    </location>
</feature>
<dbReference type="EMBL" id="CABIJS010000123">
    <property type="protein sequence ID" value="VUZ44419.1"/>
    <property type="molecule type" value="Genomic_DNA"/>
</dbReference>
<feature type="region of interest" description="Disordered" evidence="2">
    <location>
        <begin position="1195"/>
        <end position="1228"/>
    </location>
</feature>
<feature type="compositionally biased region" description="Polar residues" evidence="2">
    <location>
        <begin position="852"/>
        <end position="867"/>
    </location>
</feature>
<reference evidence="5 6" key="1">
    <citation type="submission" date="2019-07" db="EMBL/GenBank/DDBJ databases">
        <authorList>
            <person name="Jastrzebski P J."/>
            <person name="Paukszto L."/>
            <person name="Jastrzebski P J."/>
        </authorList>
    </citation>
    <scope>NUCLEOTIDE SEQUENCE [LARGE SCALE GENOMIC DNA]</scope>
    <source>
        <strain evidence="5 6">WMS-il1</strain>
    </source>
</reference>
<organism evidence="5 6">
    <name type="scientific">Hymenolepis diminuta</name>
    <name type="common">Rat tapeworm</name>
    <dbReference type="NCBI Taxonomy" id="6216"/>
    <lineage>
        <taxon>Eukaryota</taxon>
        <taxon>Metazoa</taxon>
        <taxon>Spiralia</taxon>
        <taxon>Lophotrochozoa</taxon>
        <taxon>Platyhelminthes</taxon>
        <taxon>Cestoda</taxon>
        <taxon>Eucestoda</taxon>
        <taxon>Cyclophyllidea</taxon>
        <taxon>Hymenolepididae</taxon>
        <taxon>Hymenolepis</taxon>
    </lineage>
</organism>
<feature type="compositionally biased region" description="Low complexity" evidence="2">
    <location>
        <begin position="1095"/>
        <end position="1105"/>
    </location>
</feature>
<feature type="region of interest" description="Disordered" evidence="2">
    <location>
        <begin position="829"/>
        <end position="941"/>
    </location>
</feature>
<feature type="compositionally biased region" description="Polar residues" evidence="2">
    <location>
        <begin position="896"/>
        <end position="916"/>
    </location>
</feature>
<sequence>MIIESSKPIPVDVPSEETAPDGGNVSSTSRSGDSQPLRRSTRRRDVMDRETSENEEKPQKPPQKFMVSGVEYCTYEYVYFEVPNEPYYTIGYIEDLIDRDKEKIQIRRFLHTFEVPDYSKDILDRKINADPSKYEKIRPVLAREVFNTDGLLIVDGKQLRGKCFVKSFAQLSDAVDNFDPTKDDCFFNAYCFKEETNHVIPNSPRVKVGDEYQVIELPAYRGPHPRKQICPAHGVTNHYHLRERQNTISTNGGSGDNAASVPVGSKRPYPIEEGEEEPGRVWEEMVWDPDAYEENFECDSGGDMLGSSFEVFIAMARSVISMNCVGGGLTDQESAENAKAFVESMATIQHVHDTLHRCGYDCQQALEELRANPVAAVNTPMHWTVDQVKQFATALRQVGRNFFLIQKRYFSPTTSIDPFEGPISRYPPRYPRGRKKRRVVVDDPSSSNNQQQEESEGNGEALDTPNNEDGEESVLEPVDEETIDSPQAEEPDDNYLFMPTKEKTVKELIEFFHFWKKKKAQPNMCFTGIRSPALTNDADDRKTEAAKSKKTKKVEPDPLVADGDNGPVSTHGTKYTGSCKFCSDGIVDSQTTETILNIAQNMDFQQACSKCRLHYLKYCYMPGRGKGALSTPTEPNKKAQSSPKPEVKKWPECFCIVSPTYASCLNSPEHSLNGHEQDRQEEVKDEAMESVEKTKEDVKSPLEQSTLSIPVSGVDTKAGTTTDVSSAEQSRELEAAIPHQTASQLTAAGYGNLTSKSPDRCTRTDVPTRVPAPEQATSAPVMNLPPEYEQIFKSCGLEKLQALIQTGHMPLNTNELMRHYLPKLLAEPEQHQQPMNLMAPGGSSGSRPPIVSNVSLATSQPTMTTHARGTFYPPTGVPPPSSSSTQHHHRSQHQSGMTSTNQRQQSSAAVRTPSSNLSSSRPQYLPPQLQPTAPPPQNRNVLPENAAQFLRDQQFAAQRAAQTIPTTIAMQQHQLAQQYAALFNPDVIAMLSGHFKNPAMQYYLQQLLQRESQQRVEFSPEMYQAAMMEFYNRMMLSDQMRRASTSSDSGGSDGNVRAPQGPPIPQQQPAPPMSPFQHPTMNPTSTARENAFYCQQRSSQQQQAQNLRISGNPAPPPPVESCHKGAPVFYPQLPTQQFQQQQLQQRSVQPQQQPQQSGQQQQPSPAQIAAYQQNAALYEMLQRYIAVASSGAAPSAVSAPTADAPPRHPGMAHQHGSSSSSGHQQHPQSTAHLNFMQYLQFAPPEQQQIILQALIRQQQQQGGSSGNQ</sequence>
<dbReference type="Gene3D" id="4.10.1240.50">
    <property type="match status" value="1"/>
</dbReference>
<feature type="compositionally biased region" description="Low complexity" evidence="2">
    <location>
        <begin position="1213"/>
        <end position="1228"/>
    </location>
</feature>
<dbReference type="PROSITE" id="PS51038">
    <property type="entry name" value="BAH"/>
    <property type="match status" value="1"/>
</dbReference>
<dbReference type="Gene3D" id="2.30.30.490">
    <property type="match status" value="1"/>
</dbReference>
<dbReference type="Proteomes" id="UP000321570">
    <property type="component" value="Unassembled WGS sequence"/>
</dbReference>
<proteinExistence type="predicted"/>
<dbReference type="InterPro" id="IPR000949">
    <property type="entry name" value="ELM2_dom"/>
</dbReference>
<dbReference type="GO" id="GO:0003682">
    <property type="term" value="F:chromatin binding"/>
    <property type="evidence" value="ECO:0007669"/>
    <property type="project" value="InterPro"/>
</dbReference>
<dbReference type="AlphaFoldDB" id="A0A564YBR2"/>
<keyword evidence="1" id="KW-0539">Nucleus</keyword>
<feature type="compositionally biased region" description="Basic and acidic residues" evidence="2">
    <location>
        <begin position="43"/>
        <end position="59"/>
    </location>
</feature>
<feature type="compositionally biased region" description="Acidic residues" evidence="2">
    <location>
        <begin position="466"/>
        <end position="493"/>
    </location>
</feature>
<dbReference type="PROSITE" id="PS51156">
    <property type="entry name" value="ELM2"/>
    <property type="match status" value="1"/>
</dbReference>
<feature type="compositionally biased region" description="Polar residues" evidence="2">
    <location>
        <begin position="1079"/>
        <end position="1088"/>
    </location>
</feature>
<dbReference type="InterPro" id="IPR001025">
    <property type="entry name" value="BAH_dom"/>
</dbReference>
<feature type="compositionally biased region" description="Basic and acidic residues" evidence="2">
    <location>
        <begin position="538"/>
        <end position="547"/>
    </location>
</feature>